<accession>A0ABU9ASN5</accession>
<evidence type="ECO:0000256" key="1">
    <source>
        <dbReference type="SAM" id="Phobius"/>
    </source>
</evidence>
<dbReference type="Proteomes" id="UP001371305">
    <property type="component" value="Unassembled WGS sequence"/>
</dbReference>
<reference evidence="2 3" key="1">
    <citation type="submission" date="2024-04" db="EMBL/GenBank/DDBJ databases">
        <title>Luteolibacter sp. isolated from soil.</title>
        <authorList>
            <person name="An J."/>
        </authorList>
    </citation>
    <scope>NUCLEOTIDE SEQUENCE [LARGE SCALE GENOMIC DNA]</scope>
    <source>
        <strain evidence="2 3">Y139</strain>
    </source>
</reference>
<comment type="caution">
    <text evidence="2">The sequence shown here is derived from an EMBL/GenBank/DDBJ whole genome shotgun (WGS) entry which is preliminary data.</text>
</comment>
<name>A0ABU9ASN5_9BACT</name>
<keyword evidence="1" id="KW-0472">Membrane</keyword>
<proteinExistence type="predicted"/>
<protein>
    <submittedName>
        <fullName evidence="2">Uncharacterized protein</fullName>
    </submittedName>
</protein>
<dbReference type="RefSeq" id="WP_341404239.1">
    <property type="nucleotide sequence ID" value="NZ_JBBUKT010000003.1"/>
</dbReference>
<keyword evidence="3" id="KW-1185">Reference proteome</keyword>
<gene>
    <name evidence="2" type="ORF">WKV53_08995</name>
</gene>
<feature type="transmembrane region" description="Helical" evidence="1">
    <location>
        <begin position="29"/>
        <end position="51"/>
    </location>
</feature>
<evidence type="ECO:0000313" key="2">
    <source>
        <dbReference type="EMBL" id="MEK7950631.1"/>
    </source>
</evidence>
<keyword evidence="1" id="KW-1133">Transmembrane helix</keyword>
<dbReference type="EMBL" id="JBBUKT010000003">
    <property type="protein sequence ID" value="MEK7950631.1"/>
    <property type="molecule type" value="Genomic_DNA"/>
</dbReference>
<organism evidence="2 3">
    <name type="scientific">Luteolibacter soli</name>
    <dbReference type="NCBI Taxonomy" id="3135280"/>
    <lineage>
        <taxon>Bacteria</taxon>
        <taxon>Pseudomonadati</taxon>
        <taxon>Verrucomicrobiota</taxon>
        <taxon>Verrucomicrobiia</taxon>
        <taxon>Verrucomicrobiales</taxon>
        <taxon>Verrucomicrobiaceae</taxon>
        <taxon>Luteolibacter</taxon>
    </lineage>
</organism>
<sequence>MGLPWHVCVGLRGRHCRSRDLGLPEQREYTTNVITGILVLGGLYSFVQLLLEPRRIFNRKILPRLAKALRPFHPTKEELASYLERFKRASFKIGKKVKPEVLWDAIQNVDRESSGAFQAP</sequence>
<keyword evidence="1" id="KW-0812">Transmembrane</keyword>
<evidence type="ECO:0000313" key="3">
    <source>
        <dbReference type="Proteomes" id="UP001371305"/>
    </source>
</evidence>